<sequence length="53" mass="6168">MYKVKAITSSKLGTSAYPDYDKWLHEIQKTKKIEIVSVFPYVNNSILVTYKEV</sequence>
<dbReference type="Proteomes" id="UP000031449">
    <property type="component" value="Plasmid unnamed"/>
</dbReference>
<dbReference type="KEGG" id="jeo:JMA_38880"/>
<reference evidence="1 2" key="1">
    <citation type="submission" date="2014-08" db="EMBL/GenBank/DDBJ databases">
        <title>Complete genome of a marine bacteria Jeotgalibacillus malaysiensis.</title>
        <authorList>
            <person name="Yaakop A.S."/>
            <person name="Chan K.-G."/>
            <person name="Goh K.M."/>
        </authorList>
    </citation>
    <scope>NUCLEOTIDE SEQUENCE [LARGE SCALE GENOMIC DNA]</scope>
    <source>
        <strain evidence="1 2">D5</strain>
        <plasmid evidence="2">Plasmid</plasmid>
    </source>
</reference>
<keyword evidence="1" id="KW-0614">Plasmid</keyword>
<proteinExistence type="predicted"/>
<dbReference type="OrthoDB" id="9974716at2"/>
<dbReference type="AlphaFoldDB" id="A0A0B5ASW9"/>
<dbReference type="EMBL" id="CP009417">
    <property type="protein sequence ID" value="AJD93206.1"/>
    <property type="molecule type" value="Genomic_DNA"/>
</dbReference>
<geneLocation type="plasmid" evidence="2"/>
<evidence type="ECO:0000313" key="1">
    <source>
        <dbReference type="EMBL" id="AJD93206.1"/>
    </source>
</evidence>
<organism evidence="1 2">
    <name type="scientific">Jeotgalibacillus malaysiensis</name>
    <dbReference type="NCBI Taxonomy" id="1508404"/>
    <lineage>
        <taxon>Bacteria</taxon>
        <taxon>Bacillati</taxon>
        <taxon>Bacillota</taxon>
        <taxon>Bacilli</taxon>
        <taxon>Bacillales</taxon>
        <taxon>Caryophanaceae</taxon>
        <taxon>Jeotgalibacillus</taxon>
    </lineage>
</organism>
<dbReference type="BioCyc" id="JESP1508404:G14D9-13172-MONOMER"/>
<accession>A0A0B5ASW9</accession>
<name>A0A0B5ASW9_9BACL</name>
<keyword evidence="2" id="KW-1185">Reference proteome</keyword>
<protein>
    <submittedName>
        <fullName evidence="1">Uncharacterized protein</fullName>
    </submittedName>
</protein>
<dbReference type="HOGENOM" id="CLU_3062405_0_0_9"/>
<evidence type="ECO:0000313" key="2">
    <source>
        <dbReference type="Proteomes" id="UP000031449"/>
    </source>
</evidence>
<gene>
    <name evidence="1" type="ORF">JMA_38880</name>
</gene>